<reference evidence="3" key="1">
    <citation type="journal article" date="2006" name="Science">
        <title>Ancient noncoding elements conserved in the human genome.</title>
        <authorList>
            <person name="Venkatesh B."/>
            <person name="Kirkness E.F."/>
            <person name="Loh Y.H."/>
            <person name="Halpern A.L."/>
            <person name="Lee A.P."/>
            <person name="Johnson J."/>
            <person name="Dandona N."/>
            <person name="Viswanathan L.D."/>
            <person name="Tay A."/>
            <person name="Venter J.C."/>
            <person name="Strausberg R.L."/>
            <person name="Brenner S."/>
        </authorList>
    </citation>
    <scope>NUCLEOTIDE SEQUENCE [LARGE SCALE GENOMIC DNA]</scope>
</reference>
<reference evidence="2" key="5">
    <citation type="submission" date="2025-09" db="UniProtKB">
        <authorList>
            <consortium name="Ensembl"/>
        </authorList>
    </citation>
    <scope>IDENTIFICATION</scope>
</reference>
<dbReference type="PANTHER" id="PTHR22106">
    <property type="entry name" value="COILED-COIL DOMAIN-CONTAINING PROTEIN 78"/>
    <property type="match status" value="1"/>
</dbReference>
<protein>
    <recommendedName>
        <fullName evidence="4">Coiled-coil domain-containing protein 78</fullName>
    </recommendedName>
</protein>
<name>A0A4W3HI96_CALMI</name>
<evidence type="ECO:0000313" key="2">
    <source>
        <dbReference type="Ensembl" id="ENSCMIP00000015035.1"/>
    </source>
</evidence>
<dbReference type="Ensembl" id="ENSCMIT00000015351.1">
    <property type="protein sequence ID" value="ENSCMIP00000015035.1"/>
    <property type="gene ID" value="ENSCMIG00000007382.1"/>
</dbReference>
<dbReference type="GO" id="GO:0005737">
    <property type="term" value="C:cytoplasm"/>
    <property type="evidence" value="ECO:0007669"/>
    <property type="project" value="TreeGrafter"/>
</dbReference>
<keyword evidence="1" id="KW-0175">Coiled coil</keyword>
<accession>A0A4W3HI96</accession>
<organism evidence="2 3">
    <name type="scientific">Callorhinchus milii</name>
    <name type="common">Ghost shark</name>
    <dbReference type="NCBI Taxonomy" id="7868"/>
    <lineage>
        <taxon>Eukaryota</taxon>
        <taxon>Metazoa</taxon>
        <taxon>Chordata</taxon>
        <taxon>Craniata</taxon>
        <taxon>Vertebrata</taxon>
        <taxon>Chondrichthyes</taxon>
        <taxon>Holocephali</taxon>
        <taxon>Chimaeriformes</taxon>
        <taxon>Callorhinchidae</taxon>
        <taxon>Callorhinchus</taxon>
    </lineage>
</organism>
<dbReference type="InterPro" id="IPR039873">
    <property type="entry name" value="CCDC78"/>
</dbReference>
<dbReference type="PANTHER" id="PTHR22106:SF5">
    <property type="entry name" value="COILED-COIL DOMAIN-CONTAINING PROTEIN 78"/>
    <property type="match status" value="1"/>
</dbReference>
<evidence type="ECO:0008006" key="4">
    <source>
        <dbReference type="Google" id="ProtNLM"/>
    </source>
</evidence>
<evidence type="ECO:0000313" key="3">
    <source>
        <dbReference type="Proteomes" id="UP000314986"/>
    </source>
</evidence>
<proteinExistence type="predicted"/>
<dbReference type="GeneTree" id="ENSGT00390000013678"/>
<sequence>MLNDIRCAYKAREEQLASAARNYKKRMKDIYKKHEMLLIAYRSQREQILGLKNEDLDAGPSEVEFVVTDSELLSGQAQELNRLREDKACLESQLRNGLEQVKGSGEMGGDCWLESETRGKVNDGNWMELKKQMREFTLTTQEELESERGQLSSRLKVTEGQLAELQDYVDKHLGRYKEEIVRLRKLIGSEVPLNYQC</sequence>
<dbReference type="AlphaFoldDB" id="A0A4W3HI96"/>
<feature type="coiled-coil region" evidence="1">
    <location>
        <begin position="73"/>
        <end position="100"/>
    </location>
</feature>
<keyword evidence="3" id="KW-1185">Reference proteome</keyword>
<reference evidence="2" key="4">
    <citation type="submission" date="2025-08" db="UniProtKB">
        <authorList>
            <consortium name="Ensembl"/>
        </authorList>
    </citation>
    <scope>IDENTIFICATION</scope>
</reference>
<dbReference type="Proteomes" id="UP000314986">
    <property type="component" value="Unassembled WGS sequence"/>
</dbReference>
<evidence type="ECO:0000256" key="1">
    <source>
        <dbReference type="SAM" id="Coils"/>
    </source>
</evidence>
<reference evidence="3" key="2">
    <citation type="journal article" date="2007" name="PLoS Biol.">
        <title>Survey sequencing and comparative analysis of the elephant shark (Callorhinchus milii) genome.</title>
        <authorList>
            <person name="Venkatesh B."/>
            <person name="Kirkness E.F."/>
            <person name="Loh Y.H."/>
            <person name="Halpern A.L."/>
            <person name="Lee A.P."/>
            <person name="Johnson J."/>
            <person name="Dandona N."/>
            <person name="Viswanathan L.D."/>
            <person name="Tay A."/>
            <person name="Venter J.C."/>
            <person name="Strausberg R.L."/>
            <person name="Brenner S."/>
        </authorList>
    </citation>
    <scope>NUCLEOTIDE SEQUENCE [LARGE SCALE GENOMIC DNA]</scope>
</reference>
<reference evidence="3" key="3">
    <citation type="journal article" date="2014" name="Nature">
        <title>Elephant shark genome provides unique insights into gnathostome evolution.</title>
        <authorList>
            <consortium name="International Elephant Shark Genome Sequencing Consortium"/>
            <person name="Venkatesh B."/>
            <person name="Lee A.P."/>
            <person name="Ravi V."/>
            <person name="Maurya A.K."/>
            <person name="Lian M.M."/>
            <person name="Swann J.B."/>
            <person name="Ohta Y."/>
            <person name="Flajnik M.F."/>
            <person name="Sutoh Y."/>
            <person name="Kasahara M."/>
            <person name="Hoon S."/>
            <person name="Gangu V."/>
            <person name="Roy S.W."/>
            <person name="Irimia M."/>
            <person name="Korzh V."/>
            <person name="Kondrychyn I."/>
            <person name="Lim Z.W."/>
            <person name="Tay B.H."/>
            <person name="Tohari S."/>
            <person name="Kong K.W."/>
            <person name="Ho S."/>
            <person name="Lorente-Galdos B."/>
            <person name="Quilez J."/>
            <person name="Marques-Bonet T."/>
            <person name="Raney B.J."/>
            <person name="Ingham P.W."/>
            <person name="Tay A."/>
            <person name="Hillier L.W."/>
            <person name="Minx P."/>
            <person name="Boehm T."/>
            <person name="Wilson R.K."/>
            <person name="Brenner S."/>
            <person name="Warren W.C."/>
        </authorList>
    </citation>
    <scope>NUCLEOTIDE SEQUENCE [LARGE SCALE GENOMIC DNA]</scope>
</reference>